<dbReference type="CDD" id="cd06225">
    <property type="entry name" value="HAMP"/>
    <property type="match status" value="1"/>
</dbReference>
<evidence type="ECO:0000256" key="6">
    <source>
        <dbReference type="ARBA" id="ARBA00022679"/>
    </source>
</evidence>
<keyword evidence="18" id="KW-1185">Reference proteome</keyword>
<keyword evidence="10" id="KW-0067">ATP-binding</keyword>
<dbReference type="Gene3D" id="6.10.340.10">
    <property type="match status" value="1"/>
</dbReference>
<proteinExistence type="predicted"/>
<dbReference type="SUPFAM" id="SSF55874">
    <property type="entry name" value="ATPase domain of HSP90 chaperone/DNA topoisomerase II/histidine kinase"/>
    <property type="match status" value="1"/>
</dbReference>
<dbReference type="Gene3D" id="1.10.287.130">
    <property type="match status" value="1"/>
</dbReference>
<evidence type="ECO:0000256" key="2">
    <source>
        <dbReference type="ARBA" id="ARBA00004651"/>
    </source>
</evidence>
<dbReference type="InterPro" id="IPR003594">
    <property type="entry name" value="HATPase_dom"/>
</dbReference>
<evidence type="ECO:0000256" key="12">
    <source>
        <dbReference type="ARBA" id="ARBA00023012"/>
    </source>
</evidence>
<organism evidence="17 18">
    <name type="scientific">Pedococcus badiiscoriae</name>
    <dbReference type="NCBI Taxonomy" id="642776"/>
    <lineage>
        <taxon>Bacteria</taxon>
        <taxon>Bacillati</taxon>
        <taxon>Actinomycetota</taxon>
        <taxon>Actinomycetes</taxon>
        <taxon>Micrococcales</taxon>
        <taxon>Intrasporangiaceae</taxon>
        <taxon>Pedococcus</taxon>
    </lineage>
</organism>
<comment type="subcellular location">
    <subcellularLocation>
        <location evidence="2">Cell membrane</location>
        <topology evidence="2">Multi-pass membrane protein</topology>
    </subcellularLocation>
</comment>
<feature type="domain" description="HAMP" evidence="16">
    <location>
        <begin position="167"/>
        <end position="219"/>
    </location>
</feature>
<dbReference type="InterPro" id="IPR050980">
    <property type="entry name" value="2C_sensor_his_kinase"/>
</dbReference>
<dbReference type="EC" id="2.7.13.3" evidence="3"/>
<dbReference type="InterPro" id="IPR036097">
    <property type="entry name" value="HisK_dim/P_sf"/>
</dbReference>
<evidence type="ECO:0000259" key="15">
    <source>
        <dbReference type="PROSITE" id="PS50109"/>
    </source>
</evidence>
<dbReference type="GO" id="GO:0000155">
    <property type="term" value="F:phosphorelay sensor kinase activity"/>
    <property type="evidence" value="ECO:0007669"/>
    <property type="project" value="InterPro"/>
</dbReference>
<keyword evidence="4" id="KW-1003">Cell membrane</keyword>
<dbReference type="GO" id="GO:0005524">
    <property type="term" value="F:ATP binding"/>
    <property type="evidence" value="ECO:0007669"/>
    <property type="project" value="UniProtKB-KW"/>
</dbReference>
<sequence length="440" mass="46207">MRTGVRRVAVVAVAVALLLFGLPLGVVTRALLQERELAELEVLARTATLAVGATTSPGDPVELPPAQPPTQVGVYDAAGIRRNGAGPDHGGVLVARARHGATATGWDQGQLAAVVPVVSNEHVVAVVRAGEPAGELWKQVALAWGLLAGAALIALLAALAVARRQSRALVEPLEKLAVVASRVSEGDLTARASPSDVTEVDLVGRAHNAMVSALVQALESERRFSAEASHQLRTPLARLRLEIEEALDDPRPGERLERALGELSRLQDVVADVLLVARRSPLLAGTSLPLVPLGEVVRRVGRQWHGPLSASGRPLTVHEQDGAATAPVAARIVEQVLEILLDNASRHGRGRVQVVVREAVGVPAVDVSDEGHLTVPDPFGPHASDDSRGGSGLGLPLARTMAEAVGARLTLSERTPTTFTLFLPEPVRTRWSGEGAEQRG</sequence>
<dbReference type="InterPro" id="IPR036890">
    <property type="entry name" value="HATPase_C_sf"/>
</dbReference>
<dbReference type="SUPFAM" id="SSF158472">
    <property type="entry name" value="HAMP domain-like"/>
    <property type="match status" value="1"/>
</dbReference>
<keyword evidence="7 14" id="KW-0812">Transmembrane</keyword>
<dbReference type="InterPro" id="IPR003660">
    <property type="entry name" value="HAMP_dom"/>
</dbReference>
<dbReference type="SUPFAM" id="SSF47384">
    <property type="entry name" value="Homodimeric domain of signal transducing histidine kinase"/>
    <property type="match status" value="1"/>
</dbReference>
<dbReference type="Gene3D" id="3.30.565.10">
    <property type="entry name" value="Histidine kinase-like ATPase, C-terminal domain"/>
    <property type="match status" value="1"/>
</dbReference>
<dbReference type="Pfam" id="PF02518">
    <property type="entry name" value="HATPase_c"/>
    <property type="match status" value="1"/>
</dbReference>
<evidence type="ECO:0000256" key="7">
    <source>
        <dbReference type="ARBA" id="ARBA00022692"/>
    </source>
</evidence>
<evidence type="ECO:0000256" key="9">
    <source>
        <dbReference type="ARBA" id="ARBA00022777"/>
    </source>
</evidence>
<dbReference type="PROSITE" id="PS50109">
    <property type="entry name" value="HIS_KIN"/>
    <property type="match status" value="1"/>
</dbReference>
<evidence type="ECO:0000256" key="5">
    <source>
        <dbReference type="ARBA" id="ARBA00022553"/>
    </source>
</evidence>
<keyword evidence="9 17" id="KW-0418">Kinase</keyword>
<protein>
    <recommendedName>
        <fullName evidence="3">histidine kinase</fullName>
        <ecNumber evidence="3">2.7.13.3</ecNumber>
    </recommendedName>
</protein>
<evidence type="ECO:0000256" key="8">
    <source>
        <dbReference type="ARBA" id="ARBA00022741"/>
    </source>
</evidence>
<keyword evidence="11 14" id="KW-1133">Transmembrane helix</keyword>
<evidence type="ECO:0000256" key="3">
    <source>
        <dbReference type="ARBA" id="ARBA00012438"/>
    </source>
</evidence>
<evidence type="ECO:0000259" key="16">
    <source>
        <dbReference type="PROSITE" id="PS50885"/>
    </source>
</evidence>
<comment type="catalytic activity">
    <reaction evidence="1">
        <text>ATP + protein L-histidine = ADP + protein N-phospho-L-histidine.</text>
        <dbReference type="EC" id="2.7.13.3"/>
    </reaction>
</comment>
<dbReference type="CDD" id="cd00082">
    <property type="entry name" value="HisKA"/>
    <property type="match status" value="1"/>
</dbReference>
<evidence type="ECO:0000256" key="11">
    <source>
        <dbReference type="ARBA" id="ARBA00022989"/>
    </source>
</evidence>
<feature type="region of interest" description="Disordered" evidence="13">
    <location>
        <begin position="371"/>
        <end position="392"/>
    </location>
</feature>
<dbReference type="PANTHER" id="PTHR44936:SF9">
    <property type="entry name" value="SENSOR PROTEIN CREC"/>
    <property type="match status" value="1"/>
</dbReference>
<dbReference type="PANTHER" id="PTHR44936">
    <property type="entry name" value="SENSOR PROTEIN CREC"/>
    <property type="match status" value="1"/>
</dbReference>
<evidence type="ECO:0000256" key="10">
    <source>
        <dbReference type="ARBA" id="ARBA00022840"/>
    </source>
</evidence>
<evidence type="ECO:0000256" key="13">
    <source>
        <dbReference type="SAM" id="MobiDB-lite"/>
    </source>
</evidence>
<keyword evidence="5" id="KW-0597">Phosphoprotein</keyword>
<evidence type="ECO:0000256" key="14">
    <source>
        <dbReference type="SAM" id="Phobius"/>
    </source>
</evidence>
<keyword evidence="12" id="KW-0902">Two-component regulatory system</keyword>
<dbReference type="Pfam" id="PF00512">
    <property type="entry name" value="HisKA"/>
    <property type="match status" value="1"/>
</dbReference>
<keyword evidence="8" id="KW-0547">Nucleotide-binding</keyword>
<reference evidence="17 18" key="1">
    <citation type="submission" date="2020-07" db="EMBL/GenBank/DDBJ databases">
        <title>Sequencing the genomes of 1000 actinobacteria strains.</title>
        <authorList>
            <person name="Klenk H.-P."/>
        </authorList>
    </citation>
    <scope>NUCLEOTIDE SEQUENCE [LARGE SCALE GENOMIC DNA]</scope>
    <source>
        <strain evidence="17 18">DSM 23987</strain>
    </source>
</reference>
<dbReference type="Proteomes" id="UP000573599">
    <property type="component" value="Unassembled WGS sequence"/>
</dbReference>
<feature type="domain" description="Histidine kinase" evidence="15">
    <location>
        <begin position="227"/>
        <end position="427"/>
    </location>
</feature>
<evidence type="ECO:0000313" key="17">
    <source>
        <dbReference type="EMBL" id="NYG07343.1"/>
    </source>
</evidence>
<dbReference type="SMART" id="SM00304">
    <property type="entry name" value="HAMP"/>
    <property type="match status" value="1"/>
</dbReference>
<evidence type="ECO:0000313" key="18">
    <source>
        <dbReference type="Proteomes" id="UP000573599"/>
    </source>
</evidence>
<evidence type="ECO:0000256" key="4">
    <source>
        <dbReference type="ARBA" id="ARBA00022475"/>
    </source>
</evidence>
<dbReference type="PROSITE" id="PS50885">
    <property type="entry name" value="HAMP"/>
    <property type="match status" value="1"/>
</dbReference>
<feature type="transmembrane region" description="Helical" evidence="14">
    <location>
        <begin position="141"/>
        <end position="162"/>
    </location>
</feature>
<name>A0A852WDR3_9MICO</name>
<dbReference type="RefSeq" id="WP_179421699.1">
    <property type="nucleotide sequence ID" value="NZ_JACCAB010000001.1"/>
</dbReference>
<comment type="caution">
    <text evidence="17">The sequence shown here is derived from an EMBL/GenBank/DDBJ whole genome shotgun (WGS) entry which is preliminary data.</text>
</comment>
<evidence type="ECO:0000256" key="1">
    <source>
        <dbReference type="ARBA" id="ARBA00000085"/>
    </source>
</evidence>
<dbReference type="InterPro" id="IPR003661">
    <property type="entry name" value="HisK_dim/P_dom"/>
</dbReference>
<dbReference type="GO" id="GO:0005886">
    <property type="term" value="C:plasma membrane"/>
    <property type="evidence" value="ECO:0007669"/>
    <property type="project" value="UniProtKB-SubCell"/>
</dbReference>
<keyword evidence="14" id="KW-0472">Membrane</keyword>
<dbReference type="SMART" id="SM00387">
    <property type="entry name" value="HATPase_c"/>
    <property type="match status" value="1"/>
</dbReference>
<keyword evidence="6" id="KW-0808">Transferase</keyword>
<dbReference type="SMART" id="SM00388">
    <property type="entry name" value="HisKA"/>
    <property type="match status" value="1"/>
</dbReference>
<dbReference type="AlphaFoldDB" id="A0A852WDR3"/>
<accession>A0A852WDR3</accession>
<dbReference type="Pfam" id="PF00672">
    <property type="entry name" value="HAMP"/>
    <property type="match status" value="1"/>
</dbReference>
<gene>
    <name evidence="17" type="ORF">BJ986_001830</name>
</gene>
<dbReference type="InterPro" id="IPR005467">
    <property type="entry name" value="His_kinase_dom"/>
</dbReference>
<dbReference type="EMBL" id="JACCAB010000001">
    <property type="protein sequence ID" value="NYG07343.1"/>
    <property type="molecule type" value="Genomic_DNA"/>
</dbReference>